<feature type="region of interest" description="Disordered" evidence="9">
    <location>
        <begin position="1806"/>
        <end position="1857"/>
    </location>
</feature>
<dbReference type="PANTHER" id="PTHR24117:SF9">
    <property type="entry name" value="BCL-6 COREPRESSOR PCGF1 BINDING DOMAIN-CONTAINING PROTEIN"/>
    <property type="match status" value="1"/>
</dbReference>
<feature type="compositionally biased region" description="Polar residues" evidence="9">
    <location>
        <begin position="1929"/>
        <end position="1958"/>
    </location>
</feature>
<evidence type="ECO:0000256" key="1">
    <source>
        <dbReference type="ARBA" id="ARBA00004123"/>
    </source>
</evidence>
<dbReference type="PROSITE" id="PS50088">
    <property type="entry name" value="ANK_REPEAT"/>
    <property type="match status" value="2"/>
</dbReference>
<evidence type="ECO:0000256" key="4">
    <source>
        <dbReference type="ARBA" id="ARBA00022737"/>
    </source>
</evidence>
<feature type="region of interest" description="Disordered" evidence="9">
    <location>
        <begin position="720"/>
        <end position="852"/>
    </location>
</feature>
<feature type="region of interest" description="Disordered" evidence="9">
    <location>
        <begin position="1019"/>
        <end position="1071"/>
    </location>
</feature>
<feature type="repeat" description="ANK" evidence="8">
    <location>
        <begin position="1577"/>
        <end position="1609"/>
    </location>
</feature>
<dbReference type="SMART" id="SM00248">
    <property type="entry name" value="ANK"/>
    <property type="match status" value="3"/>
</dbReference>
<feature type="compositionally biased region" description="Polar residues" evidence="9">
    <location>
        <begin position="328"/>
        <end position="349"/>
    </location>
</feature>
<feature type="region of interest" description="Disordered" evidence="9">
    <location>
        <begin position="417"/>
        <end position="440"/>
    </location>
</feature>
<dbReference type="Gene3D" id="3.10.260.40">
    <property type="entry name" value="BCL-6 corepressor, PCGF1 binding domain"/>
    <property type="match status" value="1"/>
</dbReference>
<feature type="region of interest" description="Disordered" evidence="9">
    <location>
        <begin position="1424"/>
        <end position="1497"/>
    </location>
</feature>
<feature type="compositionally biased region" description="Polar residues" evidence="9">
    <location>
        <begin position="1019"/>
        <end position="1035"/>
    </location>
</feature>
<keyword evidence="8" id="KW-0040">ANK repeat</keyword>
<dbReference type="InterPro" id="IPR002110">
    <property type="entry name" value="Ankyrin_rpt"/>
</dbReference>
<feature type="compositionally biased region" description="Polar residues" evidence="9">
    <location>
        <begin position="737"/>
        <end position="757"/>
    </location>
</feature>
<feature type="domain" description="BCL-6 corepressor PCGF1 binding" evidence="10">
    <location>
        <begin position="1692"/>
        <end position="1804"/>
    </location>
</feature>
<dbReference type="InterPro" id="IPR038227">
    <property type="entry name" value="PUFD_som_sf"/>
</dbReference>
<feature type="compositionally biased region" description="Basic and acidic residues" evidence="9">
    <location>
        <begin position="1424"/>
        <end position="1443"/>
    </location>
</feature>
<keyword evidence="5" id="KW-0832">Ubl conjugation</keyword>
<dbReference type="Gene3D" id="1.25.40.20">
    <property type="entry name" value="Ankyrin repeat-containing domain"/>
    <property type="match status" value="1"/>
</dbReference>
<dbReference type="InterPro" id="IPR032365">
    <property type="entry name" value="PUFD"/>
</dbReference>
<name>A0A1A7XDV5_9TELE</name>
<feature type="region of interest" description="Disordered" evidence="9">
    <location>
        <begin position="1266"/>
        <end position="1293"/>
    </location>
</feature>
<feature type="compositionally biased region" description="Polar residues" evidence="9">
    <location>
        <begin position="1879"/>
        <end position="1892"/>
    </location>
</feature>
<feature type="repeat" description="ANK" evidence="8">
    <location>
        <begin position="1544"/>
        <end position="1576"/>
    </location>
</feature>
<gene>
    <name evidence="11" type="primary">BCOR</name>
</gene>
<dbReference type="Pfam" id="PF16553">
    <property type="entry name" value="PUFD"/>
    <property type="match status" value="1"/>
</dbReference>
<protein>
    <submittedName>
        <fullName evidence="11">BCL6 corepressor</fullName>
    </submittedName>
</protein>
<feature type="compositionally biased region" description="Polar residues" evidence="9">
    <location>
        <begin position="527"/>
        <end position="549"/>
    </location>
</feature>
<proteinExistence type="inferred from homology"/>
<evidence type="ECO:0000259" key="10">
    <source>
        <dbReference type="Pfam" id="PF16553"/>
    </source>
</evidence>
<dbReference type="FunFam" id="1.25.40.20:FF:000032">
    <property type="entry name" value="BCL-6 corepressor isoform X1"/>
    <property type="match status" value="1"/>
</dbReference>
<organism evidence="11">
    <name type="scientific">Iconisemion striatum</name>
    <dbReference type="NCBI Taxonomy" id="60296"/>
    <lineage>
        <taxon>Eukaryota</taxon>
        <taxon>Metazoa</taxon>
        <taxon>Chordata</taxon>
        <taxon>Craniata</taxon>
        <taxon>Vertebrata</taxon>
        <taxon>Euteleostomi</taxon>
        <taxon>Actinopterygii</taxon>
        <taxon>Neopterygii</taxon>
        <taxon>Teleostei</taxon>
        <taxon>Neoteleostei</taxon>
        <taxon>Acanthomorphata</taxon>
        <taxon>Ovalentaria</taxon>
        <taxon>Atherinomorphae</taxon>
        <taxon>Cyprinodontiformes</taxon>
        <taxon>Nothobranchiidae</taxon>
        <taxon>Iconisemion</taxon>
    </lineage>
</organism>
<feature type="region of interest" description="Disordered" evidence="9">
    <location>
        <begin position="261"/>
        <end position="349"/>
    </location>
</feature>
<evidence type="ECO:0000256" key="7">
    <source>
        <dbReference type="ARBA" id="ARBA00034703"/>
    </source>
</evidence>
<feature type="region of interest" description="Disordered" evidence="9">
    <location>
        <begin position="946"/>
        <end position="965"/>
    </location>
</feature>
<keyword evidence="2" id="KW-1017">Isopeptide bond</keyword>
<evidence type="ECO:0000313" key="11">
    <source>
        <dbReference type="EMBL" id="SBP16281.1"/>
    </source>
</evidence>
<feature type="compositionally biased region" description="Polar residues" evidence="9">
    <location>
        <begin position="466"/>
        <end position="485"/>
    </location>
</feature>
<feature type="compositionally biased region" description="Basic and acidic residues" evidence="9">
    <location>
        <begin position="452"/>
        <end position="463"/>
    </location>
</feature>
<feature type="compositionally biased region" description="Polar residues" evidence="9">
    <location>
        <begin position="1392"/>
        <end position="1406"/>
    </location>
</feature>
<evidence type="ECO:0000256" key="9">
    <source>
        <dbReference type="SAM" id="MobiDB-lite"/>
    </source>
</evidence>
<feature type="region of interest" description="Disordered" evidence="9">
    <location>
        <begin position="1871"/>
        <end position="1958"/>
    </location>
</feature>
<keyword evidence="3" id="KW-0597">Phosphoprotein</keyword>
<feature type="compositionally biased region" description="Basic and acidic residues" evidence="9">
    <location>
        <begin position="1896"/>
        <end position="1908"/>
    </location>
</feature>
<evidence type="ECO:0000256" key="2">
    <source>
        <dbReference type="ARBA" id="ARBA00022499"/>
    </source>
</evidence>
<reference evidence="11" key="2">
    <citation type="submission" date="2016-06" db="EMBL/GenBank/DDBJ databases">
        <title>The genome of a short-lived fish provides insights into sex chromosome evolution and the genetic control of aging.</title>
        <authorList>
            <person name="Reichwald K."/>
            <person name="Felder M."/>
            <person name="Petzold A."/>
            <person name="Koch P."/>
            <person name="Groth M."/>
            <person name="Platzer M."/>
        </authorList>
    </citation>
    <scope>NUCLEOTIDE SEQUENCE</scope>
    <source>
        <tissue evidence="11">Brain</tissue>
    </source>
</reference>
<feature type="compositionally biased region" description="Low complexity" evidence="9">
    <location>
        <begin position="424"/>
        <end position="439"/>
    </location>
</feature>
<feature type="region of interest" description="Disordered" evidence="9">
    <location>
        <begin position="452"/>
        <end position="553"/>
    </location>
</feature>
<dbReference type="SUPFAM" id="SSF48403">
    <property type="entry name" value="Ankyrin repeat"/>
    <property type="match status" value="1"/>
</dbReference>
<dbReference type="PROSITE" id="PS50297">
    <property type="entry name" value="ANK_REP_REGION"/>
    <property type="match status" value="2"/>
</dbReference>
<evidence type="ECO:0000256" key="5">
    <source>
        <dbReference type="ARBA" id="ARBA00022843"/>
    </source>
</evidence>
<keyword evidence="4" id="KW-0677">Repeat</keyword>
<feature type="compositionally biased region" description="Basic and acidic residues" evidence="9">
    <location>
        <begin position="499"/>
        <end position="512"/>
    </location>
</feature>
<dbReference type="GO" id="GO:0000122">
    <property type="term" value="P:negative regulation of transcription by RNA polymerase II"/>
    <property type="evidence" value="ECO:0007669"/>
    <property type="project" value="TreeGrafter"/>
</dbReference>
<feature type="region of interest" description="Disordered" evidence="9">
    <location>
        <begin position="1108"/>
        <end position="1219"/>
    </location>
</feature>
<feature type="compositionally biased region" description="Basic and acidic residues" evidence="9">
    <location>
        <begin position="1108"/>
        <end position="1124"/>
    </location>
</feature>
<feature type="compositionally biased region" description="Low complexity" evidence="9">
    <location>
        <begin position="314"/>
        <end position="323"/>
    </location>
</feature>
<sequence length="2081" mass="228235">MVDSSTAHRMNPIAALSIDRSSLVAESLRLPGGIFYPGIHPLSAQKPQEPGTSLRLGYDLLYKSDVPPLEGRKTVNDSAEFYKSLPPGLQKPLLVPATEDDNLGLNRRALPIDKQSELGVNGPGKFLRLPWVSPYGDTSVYPFLDMAYKTSFLSQQSPLIQQQLAYQSLCATGSSASGDERLFYIPPYAHIASSLGPQIRMSTANTAHAVLTPLSHSQDKALQGLGPQLHQEPSAFSTKTQIHQEPMVQIVNYAEQHVGCSSGGGKTSQSSSTKTLIRGAHATSTSVSQAPCPVPPPQSFNNTTTDLQRPLYKSATSSSPSTSHPFYVNSQHNSSIRSGNNKTKDVSSNVRKAEAAVLLNRADTQKVPKNPGEETNSPKEFEEFTSGFPSKVAFLPPSDYRLLSVKDQHLKEEWPTPVSLSAQTPGHHTSSTGPSSVVTPQKFSQAITSNKEDNIPHHQKLPDSPEFTTAQFTNNPGPISGQVSANLPKPEWPRLSPAESEKGTLSIKEETSSGKPNLTPSKLRAQEGQSCSSEHQQSQTDNRTMSRTTYGDRYLPSGLDYSSRYISYSGAESTYVQQKSALNKGPVFPLPLLLGSSSFYPSHMAPKHGLPYVGQPYQGSKEMSPYSSLTNKKPLKGRSNAQELMRKAEAFSRQEKLDDNFSLMADSDRSKPLKQTIMASNKSPSVVRDDIICIDLVGDEEEDDAFNKSSFTSDVFYKQGNSGDIHNPNKEPLKALHSNQGVGQSLSSWHQTPNCYSSPPPAASQDVPEEEDPPSPSPDLPEEESIQCSRTSPWQFTRNHQTRTFSGDGDLALGTTCGHSSTDERKCEVTKPQQNPPKSRNSFVANNSESSSRNFTNNIGVECLVLSPKSPTFRDSHPLESCSKRVACQDLSLQLSTSKNFSHEVSVSPQPASISSKGSTSLSPDVVGPCCGNLSLRTTSCEPKMLSGSSHGNGNQVGPGSTPNQFTNGGDCSAAWINADLRGPPCGRINFGSPSCEGTLSKSSTDNSLFHLSSTNGGVNKVHASSTQEVNQNVPSKDPILTKTSCGNEQKDSKIQDDNEDPGCSKNQESSLTKWVTNSSLDDIRMTAELHTEQRALQGATVRLSELELREEERGGRDEGKEEQELAASQQGDRRGDEEEEEARREKEKGGEGGTPSEAAAETQRAGLRPSSPQRQLPVNHLLNNLPTLKEEKQNSTEENNGEKEEEEGGHQEEKKNVNTSFVLQSTRQQEFIPTSRGNSSSLLPNPSIGINRRRIFSLEPFHQSSIISSRQKRGRNQDGEEEREDKDGAGNLNKKIKLANDSTLEDVKKLKVCIELNGLRLNKPRLPGDLSQWLPSSEKSAEVDRKFRMDVPLLKERSEVNGGWCESRFLRRDEPRDFHMAPPPSLKHLPQHSNSSTPQISEPTSFSSLTFSHLRNKHQKLNDSHKDFALSPRCHDDNLDKLKGKRPFKAKHTGGDASRGEDGDNNEMSEKVSLSDPCGSPAQRPPSPERLSARPVPPEVRRLIVNKNAGETMLQRAARLGYEEVVLYCLEQRLCDINHRDNAGYCALHEACTRGWLGIIRHLISHGADVNCSAQDGTRPLHDAVENDHLEVVRFLLACGADPTLTTYSGRGPLGMTHSAAMETFLEDYLSDIQGRSEGDPGICWEFYGSSVCEPSSEGEVYNILADPPGPEEDEEDEEDCMDEEHRARREVFEFELSDRPLLPCYNIQVSLSQGPRNWLLLADVLGRLRMTSRSFRRLFPQLNMQSVPEDEFYRQASLSQLLTGPDEQELASFRPDVKDLLELVEATPELAGMLGSSLEFVDSRWDSQEASQPPSPTPPSGPQRHQPGPGAKVRPAESSSGCKHPTAKFNPSIWEESRTVGIPTLGKQASIWEPQRQRNQNSGINGSASPDATEDFKNRNQKHEGTIKSCSVEGGNMWEPQRLRCRSTGNSDTKRSQPAQTLKKNIGDSNPSHLKGEVTSNIWKNQGWKGGKVLDSPNPPAVVESCMKPKTSMKPNLWDHQGIKRAGETTATPRGEPNSCEGCSQAGKTLKMDTAWSKNLTNVRVHIRDLGAKVYSIPKDGRKESGKGLGKGPRAKTRS</sequence>
<feature type="compositionally biased region" description="Polar residues" evidence="9">
    <location>
        <begin position="1171"/>
        <end position="1187"/>
    </location>
</feature>
<comment type="subcellular location">
    <subcellularLocation>
        <location evidence="1">Nucleus</location>
    </subcellularLocation>
</comment>
<reference evidence="11" key="1">
    <citation type="submission" date="2016-05" db="EMBL/GenBank/DDBJ databases">
        <authorList>
            <person name="Lavstsen T."/>
            <person name="Jespersen J.S."/>
        </authorList>
    </citation>
    <scope>NUCLEOTIDE SEQUENCE</scope>
    <source>
        <tissue evidence="11">Brain</tissue>
    </source>
</reference>
<feature type="compositionally biased region" description="Polar residues" evidence="9">
    <location>
        <begin position="831"/>
        <end position="852"/>
    </location>
</feature>
<feature type="region of interest" description="Disordered" evidence="9">
    <location>
        <begin position="1376"/>
        <end position="1406"/>
    </location>
</feature>
<feature type="compositionally biased region" description="Basic and acidic residues" evidence="9">
    <location>
        <begin position="1132"/>
        <end position="1151"/>
    </location>
</feature>
<evidence type="ECO:0000256" key="6">
    <source>
        <dbReference type="ARBA" id="ARBA00023242"/>
    </source>
</evidence>
<dbReference type="GO" id="GO:0005634">
    <property type="term" value="C:nucleus"/>
    <property type="evidence" value="ECO:0007669"/>
    <property type="project" value="UniProtKB-SubCell"/>
</dbReference>
<dbReference type="PANTHER" id="PTHR24117">
    <property type="entry name" value="AGAP007537-PB"/>
    <property type="match status" value="1"/>
</dbReference>
<dbReference type="EMBL" id="HADW01014881">
    <property type="protein sequence ID" value="SBP16281.1"/>
    <property type="molecule type" value="Transcribed_RNA"/>
</dbReference>
<feature type="region of interest" description="Disordered" evidence="9">
    <location>
        <begin position="362"/>
        <end position="383"/>
    </location>
</feature>
<feature type="compositionally biased region" description="Polar residues" evidence="9">
    <location>
        <begin position="786"/>
        <end position="805"/>
    </location>
</feature>
<evidence type="ECO:0000256" key="8">
    <source>
        <dbReference type="PROSITE-ProRule" id="PRU00023"/>
    </source>
</evidence>
<feature type="region of interest" description="Disordered" evidence="9">
    <location>
        <begin position="2058"/>
        <end position="2081"/>
    </location>
</feature>
<keyword evidence="6" id="KW-0539">Nucleus</keyword>
<comment type="similarity">
    <text evidence="7">Belongs to the BCOR family.</text>
</comment>
<dbReference type="InterPro" id="IPR036770">
    <property type="entry name" value="Ankyrin_rpt-contain_sf"/>
</dbReference>
<dbReference type="InterPro" id="IPR047144">
    <property type="entry name" value="BCOR-like"/>
</dbReference>
<dbReference type="GO" id="GO:0003714">
    <property type="term" value="F:transcription corepressor activity"/>
    <property type="evidence" value="ECO:0007669"/>
    <property type="project" value="TreeGrafter"/>
</dbReference>
<feature type="compositionally biased region" description="Basic residues" evidence="9">
    <location>
        <begin position="1444"/>
        <end position="1453"/>
    </location>
</feature>
<accession>A0A1A7XDV5</accession>
<dbReference type="Pfam" id="PF12796">
    <property type="entry name" value="Ank_2"/>
    <property type="match status" value="1"/>
</dbReference>
<evidence type="ECO:0000256" key="3">
    <source>
        <dbReference type="ARBA" id="ARBA00022553"/>
    </source>
</evidence>